<protein>
    <submittedName>
        <fullName evidence="1">Uncharacterized protein</fullName>
    </submittedName>
</protein>
<evidence type="ECO:0000313" key="2">
    <source>
        <dbReference type="Proteomes" id="UP000621307"/>
    </source>
</evidence>
<comment type="caution">
    <text evidence="1">The sequence shown here is derived from an EMBL/GenBank/DDBJ whole genome shotgun (WGS) entry which is preliminary data.</text>
</comment>
<sequence>MEKVFREESLKINLFTQYAAQKLQPLTALFQDIQQVQQDQQQKITRNNQSRSSDSR</sequence>
<proteinExistence type="predicted"/>
<evidence type="ECO:0000313" key="1">
    <source>
        <dbReference type="EMBL" id="MBD2251790.1"/>
    </source>
</evidence>
<name>A0ABR8BDE0_9NOSO</name>
<dbReference type="RefSeq" id="WP_190567446.1">
    <property type="nucleotide sequence ID" value="NZ_JACJQL010000012.1"/>
</dbReference>
<dbReference type="Proteomes" id="UP000621307">
    <property type="component" value="Unassembled WGS sequence"/>
</dbReference>
<gene>
    <name evidence="1" type="ORF">H6G14_10825</name>
</gene>
<organism evidence="1 2">
    <name type="scientific">Nostoc parmelioides FACHB-3921</name>
    <dbReference type="NCBI Taxonomy" id="2692909"/>
    <lineage>
        <taxon>Bacteria</taxon>
        <taxon>Bacillati</taxon>
        <taxon>Cyanobacteriota</taxon>
        <taxon>Cyanophyceae</taxon>
        <taxon>Nostocales</taxon>
        <taxon>Nostocaceae</taxon>
        <taxon>Nostoc</taxon>
    </lineage>
</organism>
<accession>A0ABR8BDE0</accession>
<keyword evidence="2" id="KW-1185">Reference proteome</keyword>
<dbReference type="EMBL" id="JACJQL010000012">
    <property type="protein sequence ID" value="MBD2251790.1"/>
    <property type="molecule type" value="Genomic_DNA"/>
</dbReference>
<reference evidence="1 2" key="1">
    <citation type="journal article" date="2020" name="ISME J.">
        <title>Comparative genomics reveals insights into cyanobacterial evolution and habitat adaptation.</title>
        <authorList>
            <person name="Chen M.Y."/>
            <person name="Teng W.K."/>
            <person name="Zhao L."/>
            <person name="Hu C.X."/>
            <person name="Zhou Y.K."/>
            <person name="Han B.P."/>
            <person name="Song L.R."/>
            <person name="Shu W.S."/>
        </authorList>
    </citation>
    <scope>NUCLEOTIDE SEQUENCE [LARGE SCALE GENOMIC DNA]</scope>
    <source>
        <strain evidence="1 2">FACHB-3921</strain>
    </source>
</reference>